<evidence type="ECO:0000313" key="1">
    <source>
        <dbReference type="EMBL" id="TCI12014.1"/>
    </source>
</evidence>
<name>A0A4R0YXK7_9GAMM</name>
<organism evidence="1 2">
    <name type="scientific">Dyella soli</name>
    <dbReference type="NCBI Taxonomy" id="522319"/>
    <lineage>
        <taxon>Bacteria</taxon>
        <taxon>Pseudomonadati</taxon>
        <taxon>Pseudomonadota</taxon>
        <taxon>Gammaproteobacteria</taxon>
        <taxon>Lysobacterales</taxon>
        <taxon>Rhodanobacteraceae</taxon>
        <taxon>Dyella</taxon>
    </lineage>
</organism>
<dbReference type="Proteomes" id="UP000291822">
    <property type="component" value="Unassembled WGS sequence"/>
</dbReference>
<accession>A0A4R0YXK7</accession>
<dbReference type="EMBL" id="SJTG01000001">
    <property type="protein sequence ID" value="TCI12014.1"/>
    <property type="molecule type" value="Genomic_DNA"/>
</dbReference>
<proteinExistence type="predicted"/>
<sequence>MEYQLVIKLWRKSLTDEAFLTEIEGKLKVALGNAVEMEGYDVSPKEINLFMLTSDPRHAFRRARDVLESQGVVAGVSAAFRVSGGAQFTSIWPTRTTRKFRLP</sequence>
<comment type="caution">
    <text evidence="1">The sequence shown here is derived from an EMBL/GenBank/DDBJ whole genome shotgun (WGS) entry which is preliminary data.</text>
</comment>
<protein>
    <submittedName>
        <fullName evidence="1">Uncharacterized protein</fullName>
    </submittedName>
</protein>
<dbReference type="RefSeq" id="WP_131151205.1">
    <property type="nucleotide sequence ID" value="NZ_SJTG01000001.1"/>
</dbReference>
<evidence type="ECO:0000313" key="2">
    <source>
        <dbReference type="Proteomes" id="UP000291822"/>
    </source>
</evidence>
<gene>
    <name evidence="1" type="ORF">EZM97_01200</name>
</gene>
<keyword evidence="2" id="KW-1185">Reference proteome</keyword>
<dbReference type="AlphaFoldDB" id="A0A4R0YXK7"/>
<reference evidence="1 2" key="1">
    <citation type="submission" date="2019-02" db="EMBL/GenBank/DDBJ databases">
        <title>Dyella amyloliquefaciens sp. nov., isolated from forest soil.</title>
        <authorList>
            <person name="Gao Z.-H."/>
            <person name="Qiu L.-H."/>
        </authorList>
    </citation>
    <scope>NUCLEOTIDE SEQUENCE [LARGE SCALE GENOMIC DNA]</scope>
    <source>
        <strain evidence="1 2">KACC 12747</strain>
    </source>
</reference>